<proteinExistence type="predicted"/>
<dbReference type="EMBL" id="CP033622">
    <property type="protein sequence ID" value="QIZ52920.1"/>
    <property type="molecule type" value="Genomic_DNA"/>
</dbReference>
<reference evidence="2 3" key="1">
    <citation type="submission" date="2018-11" db="EMBL/GenBank/DDBJ databases">
        <title>Complete genome sequence of Dickeya zeae strain CE1 infecting Canna edulis Ker-Gawl. in China.</title>
        <authorList>
            <person name="Zhang J."/>
            <person name="Lin B."/>
            <person name="Shen H."/>
            <person name="Jiang S."/>
            <person name="Pu X."/>
            <person name="Sun D."/>
        </authorList>
    </citation>
    <scope>NUCLEOTIDE SEQUENCE [LARGE SCALE GENOMIC DNA]</scope>
    <source>
        <strain evidence="2 3">CE1</strain>
    </source>
</reference>
<dbReference type="AlphaFoldDB" id="A0AAE6Z433"/>
<gene>
    <name evidence="2" type="ORF">DWG24_20340</name>
</gene>
<evidence type="ECO:0000313" key="3">
    <source>
        <dbReference type="Proteomes" id="UP000500801"/>
    </source>
</evidence>
<dbReference type="RefSeq" id="WP_168363825.1">
    <property type="nucleotide sequence ID" value="NZ_CP033622.1"/>
</dbReference>
<keyword evidence="1" id="KW-0732">Signal</keyword>
<evidence type="ECO:0000256" key="1">
    <source>
        <dbReference type="SAM" id="SignalP"/>
    </source>
</evidence>
<feature type="chain" id="PRO_5042107562" evidence="1">
    <location>
        <begin position="19"/>
        <end position="119"/>
    </location>
</feature>
<organism evidence="2 3">
    <name type="scientific">Dickeya zeae</name>
    <dbReference type="NCBI Taxonomy" id="204042"/>
    <lineage>
        <taxon>Bacteria</taxon>
        <taxon>Pseudomonadati</taxon>
        <taxon>Pseudomonadota</taxon>
        <taxon>Gammaproteobacteria</taxon>
        <taxon>Enterobacterales</taxon>
        <taxon>Pectobacteriaceae</taxon>
        <taxon>Dickeya</taxon>
    </lineage>
</organism>
<evidence type="ECO:0000313" key="2">
    <source>
        <dbReference type="EMBL" id="QIZ52920.1"/>
    </source>
</evidence>
<protein>
    <submittedName>
        <fullName evidence="2">Acyl-CoA dehydrogenase</fullName>
    </submittedName>
</protein>
<sequence>MKVFILTIIISLSVSAYASDYKKRNGVLSLTPEGGYARFNINASYDATSGVCELDGKAMPSVTQQGQRNRWVYNDQSSMCIAVISELTSGAMQVITKDCDSYCGVSAIGAMDGKYNKNK</sequence>
<dbReference type="Proteomes" id="UP000500801">
    <property type="component" value="Chromosome"/>
</dbReference>
<feature type="signal peptide" evidence="1">
    <location>
        <begin position="1"/>
        <end position="18"/>
    </location>
</feature>
<accession>A0AAE6Z433</accession>
<name>A0AAE6Z433_9GAMM</name>